<keyword evidence="1" id="KW-1133">Transmembrane helix</keyword>
<gene>
    <name evidence="3" type="ORF">A2W41_01595</name>
</gene>
<dbReference type="PROSITE" id="PS51782">
    <property type="entry name" value="LYSM"/>
    <property type="match status" value="2"/>
</dbReference>
<dbReference type="InterPro" id="IPR011055">
    <property type="entry name" value="Dup_hybrid_motif"/>
</dbReference>
<keyword evidence="1" id="KW-0812">Transmembrane</keyword>
<dbReference type="SUPFAM" id="SSF51261">
    <property type="entry name" value="Duplicated hybrid motif"/>
    <property type="match status" value="1"/>
</dbReference>
<dbReference type="InterPro" id="IPR016047">
    <property type="entry name" value="M23ase_b-sheet_dom"/>
</dbReference>
<dbReference type="EMBL" id="MHNI01000016">
    <property type="protein sequence ID" value="OGZ42546.1"/>
    <property type="molecule type" value="Genomic_DNA"/>
</dbReference>
<dbReference type="CDD" id="cd00118">
    <property type="entry name" value="LysM"/>
    <property type="match status" value="2"/>
</dbReference>
<dbReference type="InterPro" id="IPR036779">
    <property type="entry name" value="LysM_dom_sf"/>
</dbReference>
<evidence type="ECO:0000313" key="3">
    <source>
        <dbReference type="EMBL" id="OGZ42546.1"/>
    </source>
</evidence>
<dbReference type="Pfam" id="PF01476">
    <property type="entry name" value="LysM"/>
    <property type="match status" value="2"/>
</dbReference>
<evidence type="ECO:0000256" key="1">
    <source>
        <dbReference type="SAM" id="Phobius"/>
    </source>
</evidence>
<dbReference type="Gene3D" id="2.70.70.10">
    <property type="entry name" value="Glucose Permease (Domain IIA)"/>
    <property type="match status" value="1"/>
</dbReference>
<evidence type="ECO:0000259" key="2">
    <source>
        <dbReference type="PROSITE" id="PS51782"/>
    </source>
</evidence>
<protein>
    <recommendedName>
        <fullName evidence="2">LysM domain-containing protein</fullName>
    </recommendedName>
</protein>
<dbReference type="InterPro" id="IPR050570">
    <property type="entry name" value="Cell_wall_metabolism_enzyme"/>
</dbReference>
<evidence type="ECO:0000313" key="4">
    <source>
        <dbReference type="Proteomes" id="UP000176700"/>
    </source>
</evidence>
<dbReference type="Gene3D" id="3.10.350.10">
    <property type="entry name" value="LysM domain"/>
    <property type="match status" value="2"/>
</dbReference>
<dbReference type="Pfam" id="PF01551">
    <property type="entry name" value="Peptidase_M23"/>
    <property type="match status" value="1"/>
</dbReference>
<sequence>MVEGKVTKEEILPIGTNRKLNNGADRPMLGRTKVGATGLFVLFLMLPSLASAFSFGDFVKNIFSRSDALVKTASYAAAFSDIGQGPFLDPANNEKLATGVGGALLQYAGGNALLPVVGPLGNVADADGIRSSNITTYTVREGDNLSVIADTFDVSIGTIFWANNLKRADLIRPGDVLVILPVTGVKHTVKEGETIGSIANKYEADESEILIFNELVSAEDIKAGQDIIIPNVDLRIPQASGAHYVVESEGSLIDGYFMRPISGGRKTYGLHGFNAVDLATSCGAPLYASASGNVITARSSGWNGGYGRYVAIAHPNGTQTVYSHMQSVYAAPGWFVLKGQQIGTVGTSGRSTGCHVHFEVRGARNPF</sequence>
<accession>A0A1G2FWT7</accession>
<dbReference type="GO" id="GO:0004222">
    <property type="term" value="F:metalloendopeptidase activity"/>
    <property type="evidence" value="ECO:0007669"/>
    <property type="project" value="TreeGrafter"/>
</dbReference>
<dbReference type="SMART" id="SM00257">
    <property type="entry name" value="LysM"/>
    <property type="match status" value="2"/>
</dbReference>
<name>A0A1G2FWT7_9BACT</name>
<comment type="caution">
    <text evidence="3">The sequence shown here is derived from an EMBL/GenBank/DDBJ whole genome shotgun (WGS) entry which is preliminary data.</text>
</comment>
<feature type="domain" description="LysM" evidence="2">
    <location>
        <begin position="135"/>
        <end position="179"/>
    </location>
</feature>
<dbReference type="AlphaFoldDB" id="A0A1G2FWT7"/>
<proteinExistence type="predicted"/>
<keyword evidence="1" id="KW-0472">Membrane</keyword>
<feature type="domain" description="LysM" evidence="2">
    <location>
        <begin position="185"/>
        <end position="229"/>
    </location>
</feature>
<dbReference type="Proteomes" id="UP000176700">
    <property type="component" value="Unassembled WGS sequence"/>
</dbReference>
<dbReference type="PANTHER" id="PTHR21666">
    <property type="entry name" value="PEPTIDASE-RELATED"/>
    <property type="match status" value="1"/>
</dbReference>
<organism evidence="3 4">
    <name type="scientific">Candidatus Ryanbacteria bacterium RIFCSPHIGHO2_01_45_13</name>
    <dbReference type="NCBI Taxonomy" id="1802112"/>
    <lineage>
        <taxon>Bacteria</taxon>
        <taxon>Candidatus Ryaniibacteriota</taxon>
    </lineage>
</organism>
<feature type="transmembrane region" description="Helical" evidence="1">
    <location>
        <begin position="34"/>
        <end position="56"/>
    </location>
</feature>
<dbReference type="PANTHER" id="PTHR21666:SF270">
    <property type="entry name" value="MUREIN HYDROLASE ACTIVATOR ENVC"/>
    <property type="match status" value="1"/>
</dbReference>
<reference evidence="3 4" key="1">
    <citation type="journal article" date="2016" name="Nat. Commun.">
        <title>Thousands of microbial genomes shed light on interconnected biogeochemical processes in an aquifer system.</title>
        <authorList>
            <person name="Anantharaman K."/>
            <person name="Brown C.T."/>
            <person name="Hug L.A."/>
            <person name="Sharon I."/>
            <person name="Castelle C.J."/>
            <person name="Probst A.J."/>
            <person name="Thomas B.C."/>
            <person name="Singh A."/>
            <person name="Wilkins M.J."/>
            <person name="Karaoz U."/>
            <person name="Brodie E.L."/>
            <person name="Williams K.H."/>
            <person name="Hubbard S.S."/>
            <person name="Banfield J.F."/>
        </authorList>
    </citation>
    <scope>NUCLEOTIDE SEQUENCE [LARGE SCALE GENOMIC DNA]</scope>
</reference>
<dbReference type="CDD" id="cd12797">
    <property type="entry name" value="M23_peptidase"/>
    <property type="match status" value="1"/>
</dbReference>
<dbReference type="InterPro" id="IPR018392">
    <property type="entry name" value="LysM"/>
</dbReference>